<proteinExistence type="predicted"/>
<feature type="transmembrane region" description="Helical" evidence="2">
    <location>
        <begin position="75"/>
        <end position="93"/>
    </location>
</feature>
<feature type="transmembrane region" description="Helical" evidence="2">
    <location>
        <begin position="129"/>
        <end position="146"/>
    </location>
</feature>
<sequence length="294" mass="30189">MSSDAASPAGGSAVPLPYTAPDLRSAPPVEALDHYRLGVQLLATVLFTLSGLTLGAAGVARTATALWSTGASQVAVWPVLAFAVFGAGLFALLPTQRSARRQRAAGPLLACTAALFGCSQVLAAAFLPWTAVVAAVAATGAAALGLRELNRHTAGNLTERLGTDVPLGLLTGYGLVFTTELFFSATQWDEQAWAGLVAVLVLAVLGAAAAHGERGRHSVAVGFLAGMLPVALGQWRDPGLPWWLPVSTALGAVIVLIAAETRRHQVTHAEHRAARHHASHPADPGSTSPEDSSG</sequence>
<evidence type="ECO:0000313" key="3">
    <source>
        <dbReference type="EMBL" id="QCY46106.1"/>
    </source>
</evidence>
<feature type="transmembrane region" description="Helical" evidence="2">
    <location>
        <begin position="41"/>
        <end position="63"/>
    </location>
</feature>
<feature type="transmembrane region" description="Helical" evidence="2">
    <location>
        <begin position="242"/>
        <end position="259"/>
    </location>
</feature>
<keyword evidence="2" id="KW-0472">Membrane</keyword>
<feature type="transmembrane region" description="Helical" evidence="2">
    <location>
        <begin position="105"/>
        <end position="123"/>
    </location>
</feature>
<dbReference type="RefSeq" id="WP_138925565.1">
    <property type="nucleotide sequence ID" value="NZ_CP034412.1"/>
</dbReference>
<gene>
    <name evidence="3" type="ORF">GcLGCM259_0324</name>
</gene>
<dbReference type="KEGG" id="gcr:GcLGCM259_0324"/>
<reference evidence="3 4" key="1">
    <citation type="submission" date="2018-12" db="EMBL/GenBank/DDBJ databases">
        <title>Complete Genome Sequence of Glutamicibacter creatinolyticus strain LGCM259,isolated from an abscess of a 12-year-old mare in Italy.</title>
        <authorList>
            <person name="Santos R.G."/>
            <person name="Silva A.L."/>
            <person name="Seyffert N."/>
            <person name="Castro T.L.P."/>
            <person name="Attili A.R."/>
            <person name="Rifici C."/>
            <person name="Mazzullo G."/>
            <person name="Brenig B."/>
            <person name="Venanzi F."/>
            <person name="Azevedo V."/>
        </authorList>
    </citation>
    <scope>NUCLEOTIDE SEQUENCE [LARGE SCALE GENOMIC DNA]</scope>
    <source>
        <strain evidence="3 4">LGCM 259</strain>
    </source>
</reference>
<protein>
    <submittedName>
        <fullName evidence="3">Uncharacterized protein</fullName>
    </submittedName>
</protein>
<feature type="region of interest" description="Disordered" evidence="1">
    <location>
        <begin position="267"/>
        <end position="294"/>
    </location>
</feature>
<keyword evidence="2" id="KW-1133">Transmembrane helix</keyword>
<organism evidence="3 4">
    <name type="scientific">Glutamicibacter creatinolyticus</name>
    <dbReference type="NCBI Taxonomy" id="162496"/>
    <lineage>
        <taxon>Bacteria</taxon>
        <taxon>Bacillati</taxon>
        <taxon>Actinomycetota</taxon>
        <taxon>Actinomycetes</taxon>
        <taxon>Micrococcales</taxon>
        <taxon>Micrococcaceae</taxon>
        <taxon>Glutamicibacter</taxon>
    </lineage>
</organism>
<dbReference type="EMBL" id="CP034412">
    <property type="protein sequence ID" value="QCY46106.1"/>
    <property type="molecule type" value="Genomic_DNA"/>
</dbReference>
<name>A0A5B7WPQ3_9MICC</name>
<dbReference type="Proteomes" id="UP000307000">
    <property type="component" value="Chromosome"/>
</dbReference>
<dbReference type="AlphaFoldDB" id="A0A5B7WPQ3"/>
<evidence type="ECO:0000313" key="4">
    <source>
        <dbReference type="Proteomes" id="UP000307000"/>
    </source>
</evidence>
<keyword evidence="4" id="KW-1185">Reference proteome</keyword>
<feature type="transmembrane region" description="Helical" evidence="2">
    <location>
        <begin position="167"/>
        <end position="186"/>
    </location>
</feature>
<feature type="transmembrane region" description="Helical" evidence="2">
    <location>
        <begin position="217"/>
        <end position="236"/>
    </location>
</feature>
<feature type="compositionally biased region" description="Polar residues" evidence="1">
    <location>
        <begin position="285"/>
        <end position="294"/>
    </location>
</feature>
<evidence type="ECO:0000256" key="2">
    <source>
        <dbReference type="SAM" id="Phobius"/>
    </source>
</evidence>
<evidence type="ECO:0000256" key="1">
    <source>
        <dbReference type="SAM" id="MobiDB-lite"/>
    </source>
</evidence>
<keyword evidence="2" id="KW-0812">Transmembrane</keyword>
<accession>A0A5B7WPQ3</accession>
<feature type="transmembrane region" description="Helical" evidence="2">
    <location>
        <begin position="192"/>
        <end position="210"/>
    </location>
</feature>